<comment type="subunit">
    <text evidence="3">Homotrimer.</text>
</comment>
<reference evidence="6 7" key="1">
    <citation type="submission" date="2018-06" db="EMBL/GenBank/DDBJ databases">
        <authorList>
            <consortium name="Pathogen Informatics"/>
            <person name="Doyle S."/>
        </authorList>
    </citation>
    <scope>NUCLEOTIDE SEQUENCE [LARGE SCALE GENOMIC DNA]</scope>
    <source>
        <strain evidence="7">NCTC 10815</strain>
    </source>
</reference>
<dbReference type="Pfam" id="PF01081">
    <property type="entry name" value="Aldolase"/>
    <property type="match status" value="1"/>
</dbReference>
<dbReference type="PANTHER" id="PTHR30246:SF1">
    <property type="entry name" value="2-DEHYDRO-3-DEOXY-6-PHOSPHOGALACTONATE ALDOLASE-RELATED"/>
    <property type="match status" value="1"/>
</dbReference>
<evidence type="ECO:0000256" key="4">
    <source>
        <dbReference type="ARBA" id="ARBA00023239"/>
    </source>
</evidence>
<dbReference type="Proteomes" id="UP000254879">
    <property type="component" value="Unassembled WGS sequence"/>
</dbReference>
<dbReference type="NCBIfam" id="NF005119">
    <property type="entry name" value="PRK06552.1"/>
    <property type="match status" value="1"/>
</dbReference>
<dbReference type="InterPro" id="IPR000887">
    <property type="entry name" value="Aldlse_KDPG_KHG"/>
</dbReference>
<protein>
    <submittedName>
        <fullName evidence="6">2-dehydro-3-deoxy-6-phosphogalactonate aldolase</fullName>
        <ecNumber evidence="6">4.1.2.21</ecNumber>
    </submittedName>
</protein>
<dbReference type="EMBL" id="UGPG01000001">
    <property type="protein sequence ID" value="STY45143.1"/>
    <property type="molecule type" value="Genomic_DNA"/>
</dbReference>
<keyword evidence="5" id="KW-0119">Carbohydrate metabolism</keyword>
<sequence>MKRVGILKQLEEKGVIAVVRGESIERAFRTCEAIVAGDIRVLEITFTIEGADQLIHKLKAAYADDDIVIGAGTVLDATTARIAILAGASFIVSPTFDKATAKLCNLYQVPYLPGCLSPQEVQTALTYGVDIIKLFPGNVFGPSYIKAVKGPFPYVSMMPSGGVSTDNIKEWIDAGAVAVGVGGNLTAPAEQNDFAAVTDLARAYSEAFQKAKRGDSA</sequence>
<organism evidence="6 7">
    <name type="scientific">Listeria grayi</name>
    <name type="common">Listeria murrayi</name>
    <dbReference type="NCBI Taxonomy" id="1641"/>
    <lineage>
        <taxon>Bacteria</taxon>
        <taxon>Bacillati</taxon>
        <taxon>Bacillota</taxon>
        <taxon>Bacilli</taxon>
        <taxon>Bacillales</taxon>
        <taxon>Listeriaceae</taxon>
        <taxon>Listeria</taxon>
    </lineage>
</organism>
<evidence type="ECO:0000256" key="5">
    <source>
        <dbReference type="ARBA" id="ARBA00023277"/>
    </source>
</evidence>
<name>A0A378MHZ3_LISGR</name>
<dbReference type="Gene3D" id="3.20.20.70">
    <property type="entry name" value="Aldolase class I"/>
    <property type="match status" value="1"/>
</dbReference>
<dbReference type="OrthoDB" id="9802667at2"/>
<dbReference type="PANTHER" id="PTHR30246">
    <property type="entry name" value="2-KETO-3-DEOXY-6-PHOSPHOGLUCONATE ALDOLASE"/>
    <property type="match status" value="1"/>
</dbReference>
<dbReference type="CDD" id="cd00452">
    <property type="entry name" value="KDPG_aldolase"/>
    <property type="match status" value="1"/>
</dbReference>
<dbReference type="EC" id="4.1.2.21" evidence="6"/>
<evidence type="ECO:0000256" key="2">
    <source>
        <dbReference type="ARBA" id="ARBA00006906"/>
    </source>
</evidence>
<dbReference type="AlphaFoldDB" id="A0A378MHZ3"/>
<dbReference type="GO" id="GO:0008674">
    <property type="term" value="F:2-dehydro-3-deoxy-6-phosphogalactonate aldolase activity"/>
    <property type="evidence" value="ECO:0007669"/>
    <property type="project" value="UniProtKB-EC"/>
</dbReference>
<dbReference type="RefSeq" id="WP_003757611.1">
    <property type="nucleotide sequence ID" value="NZ_CABKNG010000002.1"/>
</dbReference>
<keyword evidence="4 6" id="KW-0456">Lyase</keyword>
<dbReference type="NCBIfam" id="TIGR01182">
    <property type="entry name" value="eda"/>
    <property type="match status" value="1"/>
</dbReference>
<evidence type="ECO:0000313" key="6">
    <source>
        <dbReference type="EMBL" id="STY45143.1"/>
    </source>
</evidence>
<proteinExistence type="inferred from homology"/>
<comment type="similarity">
    <text evidence="2">Belongs to the KHG/KDPG aldolase family.</text>
</comment>
<comment type="pathway">
    <text evidence="1">Carbohydrate acid metabolism.</text>
</comment>
<accession>A0A378MHZ3</accession>
<evidence type="ECO:0000256" key="1">
    <source>
        <dbReference type="ARBA" id="ARBA00004761"/>
    </source>
</evidence>
<dbReference type="SUPFAM" id="SSF51569">
    <property type="entry name" value="Aldolase"/>
    <property type="match status" value="1"/>
</dbReference>
<evidence type="ECO:0000256" key="3">
    <source>
        <dbReference type="ARBA" id="ARBA00011233"/>
    </source>
</evidence>
<dbReference type="InterPro" id="IPR013785">
    <property type="entry name" value="Aldolase_TIM"/>
</dbReference>
<evidence type="ECO:0000313" key="7">
    <source>
        <dbReference type="Proteomes" id="UP000254879"/>
    </source>
</evidence>
<gene>
    <name evidence="6" type="primary">dgoA</name>
    <name evidence="6" type="ORF">NCTC10815_02518</name>
</gene>